<accession>A0A7T4A1J1</accession>
<gene>
    <name evidence="3" type="ORF">I6H47_06620</name>
</gene>
<dbReference type="Gene3D" id="3.50.50.60">
    <property type="entry name" value="FAD/NAD(P)-binding domain"/>
    <property type="match status" value="1"/>
</dbReference>
<dbReference type="Pfam" id="PF01494">
    <property type="entry name" value="FAD_binding_3"/>
    <property type="match status" value="1"/>
</dbReference>
<dbReference type="PANTHER" id="PTHR43476">
    <property type="entry name" value="3-(3-HYDROXY-PHENYL)PROPIONATE/3-HYDROXYCINNAMIC ACID HYDROXYLASE"/>
    <property type="match status" value="1"/>
</dbReference>
<evidence type="ECO:0000259" key="2">
    <source>
        <dbReference type="Pfam" id="PF01494"/>
    </source>
</evidence>
<dbReference type="NCBIfam" id="NF006091">
    <property type="entry name" value="PRK08243.1"/>
    <property type="match status" value="1"/>
</dbReference>
<feature type="domain" description="FAD-binding" evidence="2">
    <location>
        <begin position="6"/>
        <end position="345"/>
    </location>
</feature>
<evidence type="ECO:0000256" key="1">
    <source>
        <dbReference type="ARBA" id="ARBA00023002"/>
    </source>
</evidence>
<sequence>MPDLHTDVAIVGAGPAGLMLAHLLHVAGIDSVVVDNRSHDDIATTHRAGILEAASVRMLETPGIDSRVHTAGHRHDGIDIRVDGVSHPLDFPDLVGESVWLYPQNEIYVDLAAARARTGRPTFHAVTDTRLDAVESQSPQVRAVTDDGEPLTVTARYVVGADGSRGPSRASIPETTRKRFFHEYPFAWFGILCEAPPSHEVLIYSRSARGFALISQRSDTVQRMYFQAPPDTEVADWSDDRIWTELQARVEGPDGFALRTGPIIDKTVLPFRSAVTEPMQHGSLFLAGDSAHTVPPTGAKGLNLAFADVAVLAPALVRALQDSDAEALARYSATATKRVWKAQNFSYQMTRMLHTDPTADPFEARRSLGELDSILTSDHGRRYLAECYTGWPHTTTIP</sequence>
<dbReference type="SUPFAM" id="SSF54373">
    <property type="entry name" value="FAD-linked reductases, C-terminal domain"/>
    <property type="match status" value="1"/>
</dbReference>
<name>A0A7T4A1J1_9MICO</name>
<dbReference type="AlphaFoldDB" id="A0A7T4A1J1"/>
<evidence type="ECO:0000313" key="4">
    <source>
        <dbReference type="Proteomes" id="UP000595374"/>
    </source>
</evidence>
<reference evidence="3 4" key="1">
    <citation type="submission" date="2020-12" db="EMBL/GenBank/DDBJ databases">
        <title>FDA dAtabase for Regulatory Grade micrObial Sequences (FDA-ARGOS): Supporting development and validation of Infectious Disease Dx tests.</title>
        <authorList>
            <person name="Sproer C."/>
            <person name="Gronow S."/>
            <person name="Severitt S."/>
            <person name="Schroder I."/>
            <person name="Tallon L."/>
            <person name="Sadzewicz L."/>
            <person name="Zhao X."/>
            <person name="Boylan J."/>
            <person name="Ott S."/>
            <person name="Bowen H."/>
            <person name="Vavikolanu K."/>
            <person name="Mehta A."/>
            <person name="Aluvathingal J."/>
            <person name="Nadendla S."/>
            <person name="Lowell S."/>
            <person name="Myers T."/>
            <person name="Yan Y."/>
            <person name="Sichtig H."/>
        </authorList>
    </citation>
    <scope>NUCLEOTIDE SEQUENCE [LARGE SCALE GENOMIC DNA]</scope>
    <source>
        <strain evidence="3 4">FDAARGOS_990</strain>
    </source>
</reference>
<protein>
    <submittedName>
        <fullName evidence="3">4-hydroxybenzoate 3-monooxygenase</fullName>
    </submittedName>
</protein>
<dbReference type="PRINTS" id="PR00420">
    <property type="entry name" value="RNGMNOXGNASE"/>
</dbReference>
<dbReference type="GO" id="GO:0071949">
    <property type="term" value="F:FAD binding"/>
    <property type="evidence" value="ECO:0007669"/>
    <property type="project" value="InterPro"/>
</dbReference>
<dbReference type="InterPro" id="IPR002938">
    <property type="entry name" value="FAD-bd"/>
</dbReference>
<dbReference type="Gene3D" id="3.30.9.10">
    <property type="entry name" value="D-Amino Acid Oxidase, subunit A, domain 2"/>
    <property type="match status" value="1"/>
</dbReference>
<dbReference type="Proteomes" id="UP000595374">
    <property type="component" value="Chromosome"/>
</dbReference>
<dbReference type="RefSeq" id="WP_137825174.1">
    <property type="nucleotide sequence ID" value="NZ_CP065989.1"/>
</dbReference>
<dbReference type="EMBL" id="CP065989">
    <property type="protein sequence ID" value="QQB15595.1"/>
    <property type="molecule type" value="Genomic_DNA"/>
</dbReference>
<proteinExistence type="predicted"/>
<organism evidence="3 4">
    <name type="scientific">Brevibacterium casei</name>
    <dbReference type="NCBI Taxonomy" id="33889"/>
    <lineage>
        <taxon>Bacteria</taxon>
        <taxon>Bacillati</taxon>
        <taxon>Actinomycetota</taxon>
        <taxon>Actinomycetes</taxon>
        <taxon>Micrococcales</taxon>
        <taxon>Brevibacteriaceae</taxon>
        <taxon>Brevibacterium</taxon>
    </lineage>
</organism>
<dbReference type="InterPro" id="IPR050631">
    <property type="entry name" value="PheA/TfdB_FAD_monoxygenase"/>
</dbReference>
<dbReference type="SUPFAM" id="SSF51905">
    <property type="entry name" value="FAD/NAD(P)-binding domain"/>
    <property type="match status" value="1"/>
</dbReference>
<evidence type="ECO:0000313" key="3">
    <source>
        <dbReference type="EMBL" id="QQB15595.1"/>
    </source>
</evidence>
<keyword evidence="1" id="KW-0560">Oxidoreductase</keyword>
<dbReference type="InterPro" id="IPR036188">
    <property type="entry name" value="FAD/NAD-bd_sf"/>
</dbReference>
<dbReference type="GO" id="GO:0004497">
    <property type="term" value="F:monooxygenase activity"/>
    <property type="evidence" value="ECO:0007669"/>
    <property type="project" value="UniProtKB-KW"/>
</dbReference>
<keyword evidence="3" id="KW-0503">Monooxygenase</keyword>
<dbReference type="PANTHER" id="PTHR43476:SF5">
    <property type="entry name" value="FAD-DEPENDENT MONOOXYGENASE"/>
    <property type="match status" value="1"/>
</dbReference>